<gene>
    <name evidence="2" type="ORF">MEBOL_003158</name>
</gene>
<accession>A0A250IEN8</accession>
<keyword evidence="3" id="KW-1185">Reference proteome</keyword>
<proteinExistence type="predicted"/>
<feature type="compositionally biased region" description="Basic and acidic residues" evidence="1">
    <location>
        <begin position="100"/>
        <end position="130"/>
    </location>
</feature>
<feature type="compositionally biased region" description="Low complexity" evidence="1">
    <location>
        <begin position="36"/>
        <end position="45"/>
    </location>
</feature>
<reference evidence="2 3" key="1">
    <citation type="submission" date="2017-06" db="EMBL/GenBank/DDBJ databases">
        <authorList>
            <person name="Kim H.J."/>
            <person name="Triplett B.A."/>
        </authorList>
    </citation>
    <scope>NUCLEOTIDE SEQUENCE [LARGE SCALE GENOMIC DNA]</scope>
    <source>
        <strain evidence="2 3">DSM 14713</strain>
    </source>
</reference>
<feature type="region of interest" description="Disordered" evidence="1">
    <location>
        <begin position="1"/>
        <end position="152"/>
    </location>
</feature>
<dbReference type="EMBL" id="CP022163">
    <property type="protein sequence ID" value="ATB29703.1"/>
    <property type="molecule type" value="Genomic_DNA"/>
</dbReference>
<dbReference type="Proteomes" id="UP000217289">
    <property type="component" value="Chromosome"/>
</dbReference>
<protein>
    <submittedName>
        <fullName evidence="2">Uncharacterized protein</fullName>
    </submittedName>
</protein>
<feature type="compositionally biased region" description="Gly residues" evidence="1">
    <location>
        <begin position="1"/>
        <end position="11"/>
    </location>
</feature>
<evidence type="ECO:0000313" key="3">
    <source>
        <dbReference type="Proteomes" id="UP000217289"/>
    </source>
</evidence>
<organism evidence="2 3">
    <name type="scientific">Melittangium boletus DSM 14713</name>
    <dbReference type="NCBI Taxonomy" id="1294270"/>
    <lineage>
        <taxon>Bacteria</taxon>
        <taxon>Pseudomonadati</taxon>
        <taxon>Myxococcota</taxon>
        <taxon>Myxococcia</taxon>
        <taxon>Myxococcales</taxon>
        <taxon>Cystobacterineae</taxon>
        <taxon>Archangiaceae</taxon>
        <taxon>Melittangium</taxon>
    </lineage>
</organism>
<dbReference type="AlphaFoldDB" id="A0A250IEN8"/>
<evidence type="ECO:0000313" key="2">
    <source>
        <dbReference type="EMBL" id="ATB29703.1"/>
    </source>
</evidence>
<sequence>MLAGLLAGGMLLGSACSSDKGARRDEPMEPAATTHAPSDNPDAATTPPPNPPDTGGSGEEGNPSGTGLYNDYTVPQEDRGSTGGSGYLDPVTNPGASDTSKSKEKEDVRDQDPMEERGTGGSGYEKDSDLFKQNQEFGGSRFPGDKAVPQRL</sequence>
<dbReference type="KEGG" id="mbd:MEBOL_003158"/>
<evidence type="ECO:0000256" key="1">
    <source>
        <dbReference type="SAM" id="MobiDB-lite"/>
    </source>
</evidence>
<name>A0A250IEN8_9BACT</name>